<dbReference type="EMBL" id="CP022114">
    <property type="protein sequence ID" value="ASG63285.1"/>
    <property type="molecule type" value="Genomic_DNA"/>
</dbReference>
<protein>
    <recommendedName>
        <fullName evidence="3">CopG family transcriptional regulator</fullName>
    </recommendedName>
</protein>
<dbReference type="AlphaFoldDB" id="A0A248KHH8"/>
<reference evidence="1 2" key="1">
    <citation type="submission" date="2017-06" db="EMBL/GenBank/DDBJ databases">
        <title>Origin of plasmid-mediated fosfomycin resistance gene fosA3.</title>
        <authorList>
            <person name="Ito R."/>
            <person name="Pacey M.P."/>
            <person name="Doi Y."/>
        </authorList>
    </citation>
    <scope>NUCLEOTIDE SEQUENCE [LARGE SCALE GENOMIC DNA]</scope>
    <source>
        <strain evidence="1 2">YDC799</strain>
    </source>
</reference>
<organism evidence="1 2">
    <name type="scientific">Kluyvera genomosp. 3</name>
    <dbReference type="NCBI Taxonomy" id="2774055"/>
    <lineage>
        <taxon>Bacteria</taxon>
        <taxon>Pseudomonadati</taxon>
        <taxon>Pseudomonadota</taxon>
        <taxon>Gammaproteobacteria</taxon>
        <taxon>Enterobacterales</taxon>
        <taxon>Enterobacteriaceae</taxon>
        <taxon>Kluyvera</taxon>
    </lineage>
</organism>
<proteinExistence type="predicted"/>
<evidence type="ECO:0008006" key="3">
    <source>
        <dbReference type="Google" id="ProtNLM"/>
    </source>
</evidence>
<gene>
    <name evidence="1" type="ORF">CEW81_10615</name>
</gene>
<accession>A0A248KHH8</accession>
<evidence type="ECO:0000313" key="2">
    <source>
        <dbReference type="Proteomes" id="UP000197098"/>
    </source>
</evidence>
<dbReference type="Proteomes" id="UP000197098">
    <property type="component" value="Chromosome"/>
</dbReference>
<sequence length="72" mass="8406">MRNLMNNTRTYPAKRRRRGEVQNASLTMLSARIADDLCEYVREVAFQTRKSKQQIITEALMLHQANGIETHE</sequence>
<name>A0A248KHH8_9ENTR</name>
<evidence type="ECO:0000313" key="1">
    <source>
        <dbReference type="EMBL" id="ASG63285.1"/>
    </source>
</evidence>